<evidence type="ECO:0000313" key="2">
    <source>
        <dbReference type="Proteomes" id="UP000663828"/>
    </source>
</evidence>
<proteinExistence type="predicted"/>
<comment type="caution">
    <text evidence="1">The sequence shown here is derived from an EMBL/GenBank/DDBJ whole genome shotgun (WGS) entry which is preliminary data.</text>
</comment>
<dbReference type="EMBL" id="CAJNOR010008306">
    <property type="protein sequence ID" value="CAF1631420.1"/>
    <property type="molecule type" value="Genomic_DNA"/>
</dbReference>
<accession>A0A816D8G7</accession>
<evidence type="ECO:0000313" key="1">
    <source>
        <dbReference type="EMBL" id="CAF1631420.1"/>
    </source>
</evidence>
<sequence length="206" mass="23342">MKLELIIEKNVILKRDKPWSQFYSLNDQELLCYNEQKKFESVNSSNGKIEHVSNKTIINVSKSSLAHCSSANGQFCAFLSPNYDITIWNKEKLIRTTTSCTPAINAIKTTPYIHISNTGDQAVLILRQPCRVFLWLRSLHASSISTKSHHKSPICSSIGHRSTDEIGTWHEVVLTNKQLDAMNDAKYQISSDVFFHSKHPSITCAF</sequence>
<keyword evidence="2" id="KW-1185">Reference proteome</keyword>
<dbReference type="Proteomes" id="UP000663828">
    <property type="component" value="Unassembled WGS sequence"/>
</dbReference>
<feature type="non-terminal residue" evidence="1">
    <location>
        <position position="206"/>
    </location>
</feature>
<organism evidence="1 2">
    <name type="scientific">Adineta ricciae</name>
    <name type="common">Rotifer</name>
    <dbReference type="NCBI Taxonomy" id="249248"/>
    <lineage>
        <taxon>Eukaryota</taxon>
        <taxon>Metazoa</taxon>
        <taxon>Spiralia</taxon>
        <taxon>Gnathifera</taxon>
        <taxon>Rotifera</taxon>
        <taxon>Eurotatoria</taxon>
        <taxon>Bdelloidea</taxon>
        <taxon>Adinetida</taxon>
        <taxon>Adinetidae</taxon>
        <taxon>Adineta</taxon>
    </lineage>
</organism>
<reference evidence="1" key="1">
    <citation type="submission" date="2021-02" db="EMBL/GenBank/DDBJ databases">
        <authorList>
            <person name="Nowell W R."/>
        </authorList>
    </citation>
    <scope>NUCLEOTIDE SEQUENCE</scope>
</reference>
<protein>
    <submittedName>
        <fullName evidence="1">Uncharacterized protein</fullName>
    </submittedName>
</protein>
<name>A0A816D8G7_ADIRI</name>
<dbReference type="AlphaFoldDB" id="A0A816D8G7"/>
<gene>
    <name evidence="1" type="ORF">XAT740_LOCUS51719</name>
</gene>